<feature type="transmembrane region" description="Helical" evidence="9">
    <location>
        <begin position="142"/>
        <end position="159"/>
    </location>
</feature>
<dbReference type="PANTHER" id="PTHR11795:SF452">
    <property type="entry name" value="ABC TRANSPORTER PERMEASE PROTEIN"/>
    <property type="match status" value="1"/>
</dbReference>
<evidence type="ECO:0000256" key="6">
    <source>
        <dbReference type="ARBA" id="ARBA00022989"/>
    </source>
</evidence>
<dbReference type="OrthoDB" id="32289at2"/>
<feature type="transmembrane region" description="Helical" evidence="9">
    <location>
        <begin position="267"/>
        <end position="285"/>
    </location>
</feature>
<dbReference type="GO" id="GO:0022857">
    <property type="term" value="F:transmembrane transporter activity"/>
    <property type="evidence" value="ECO:0007669"/>
    <property type="project" value="InterPro"/>
</dbReference>
<dbReference type="GO" id="GO:0005886">
    <property type="term" value="C:plasma membrane"/>
    <property type="evidence" value="ECO:0007669"/>
    <property type="project" value="UniProtKB-SubCell"/>
</dbReference>
<feature type="transmembrane region" description="Helical" evidence="9">
    <location>
        <begin position="12"/>
        <end position="36"/>
    </location>
</feature>
<keyword evidence="2" id="KW-0813">Transport</keyword>
<evidence type="ECO:0000313" key="11">
    <source>
        <dbReference type="Proteomes" id="UP000035963"/>
    </source>
</evidence>
<keyword evidence="4 9" id="KW-0812">Transmembrane</keyword>
<dbReference type="InterPro" id="IPR001851">
    <property type="entry name" value="ABC_transp_permease"/>
</dbReference>
<evidence type="ECO:0000256" key="3">
    <source>
        <dbReference type="ARBA" id="ARBA00022475"/>
    </source>
</evidence>
<dbReference type="CDD" id="cd06582">
    <property type="entry name" value="TM_PBP1_LivH_like"/>
    <property type="match status" value="1"/>
</dbReference>
<keyword evidence="6 9" id="KW-1133">Transmembrane helix</keyword>
<keyword evidence="11" id="KW-1185">Reference proteome</keyword>
<reference evidence="10 11" key="1">
    <citation type="journal article" date="2015" name="Genome Announc.">
        <title>Draft Genome Sequence of Burkholderia sp. Strain PML1(12), an Ectomycorrhizosphere-Inhabiting Bacterium with Effective Mineral-Weathering Ability.</title>
        <authorList>
            <person name="Uroz S."/>
            <person name="Oger P."/>
        </authorList>
    </citation>
    <scope>NUCLEOTIDE SEQUENCE [LARGE SCALE GENOMIC DNA]</scope>
    <source>
        <strain evidence="11">PML1(12)</strain>
    </source>
</reference>
<evidence type="ECO:0000256" key="4">
    <source>
        <dbReference type="ARBA" id="ARBA00022692"/>
    </source>
</evidence>
<keyword evidence="7 9" id="KW-0472">Membrane</keyword>
<dbReference type="EMBL" id="AEJF01000251">
    <property type="protein sequence ID" value="KLU20474.1"/>
    <property type="molecule type" value="Genomic_DNA"/>
</dbReference>
<dbReference type="InterPro" id="IPR052157">
    <property type="entry name" value="BCAA_transport_permease"/>
</dbReference>
<evidence type="ECO:0000256" key="2">
    <source>
        <dbReference type="ARBA" id="ARBA00022448"/>
    </source>
</evidence>
<comment type="similarity">
    <text evidence="8">Belongs to the binding-protein-dependent transport system permease family. LivHM subfamily.</text>
</comment>
<dbReference type="GO" id="GO:0006865">
    <property type="term" value="P:amino acid transport"/>
    <property type="evidence" value="ECO:0007669"/>
    <property type="project" value="UniProtKB-KW"/>
</dbReference>
<proteinExistence type="inferred from homology"/>
<dbReference type="PATRIC" id="fig|908627.4.peg.9179"/>
<name>A0A0J1CIR0_9BURK</name>
<gene>
    <name evidence="10" type="ORF">EOS_40880</name>
</gene>
<dbReference type="RefSeq" id="WP_047897942.1">
    <property type="nucleotide sequence ID" value="NZ_AEJF01000251.1"/>
</dbReference>
<evidence type="ECO:0000256" key="8">
    <source>
        <dbReference type="ARBA" id="ARBA00037998"/>
    </source>
</evidence>
<sequence>MGLFIVEQIVNGIVAGSVYALIAAGMTMIFGVLRAINFAHGEYYMVGTFAAWYVISKLGIDYGTAIVLSVAISAAIAALIGRLVMQRLVNAPFQSGVLATLGISLILQNAVILAFGGGYKMFPGGWLDPVEFLGIGMAQQRIVLVGAALVMFGGLEWMVRSTHMGKSIRAVSQNPECCQIIGIDVEKVVRRTFVLGTALAALSGALTGPINVSLYGGMGESITLKTFAVIVMGGMGNVRGTLFAGWMLGVAESLVAGSIGLQYRDSVGFIALLLMLMCRPTGLFSPKARF</sequence>
<protein>
    <submittedName>
        <fullName evidence="10">ABC transporter permease</fullName>
    </submittedName>
</protein>
<keyword evidence="5" id="KW-0029">Amino-acid transport</keyword>
<feature type="transmembrane region" description="Helical" evidence="9">
    <location>
        <begin position="97"/>
        <end position="122"/>
    </location>
</feature>
<evidence type="ECO:0000256" key="5">
    <source>
        <dbReference type="ARBA" id="ARBA00022970"/>
    </source>
</evidence>
<dbReference type="AlphaFoldDB" id="A0A0J1CIR0"/>
<dbReference type="Pfam" id="PF02653">
    <property type="entry name" value="BPD_transp_2"/>
    <property type="match status" value="1"/>
</dbReference>
<feature type="transmembrane region" description="Helical" evidence="9">
    <location>
        <begin position="242"/>
        <end position="261"/>
    </location>
</feature>
<accession>A0A0J1CIR0</accession>
<keyword evidence="3" id="KW-1003">Cell membrane</keyword>
<evidence type="ECO:0000256" key="1">
    <source>
        <dbReference type="ARBA" id="ARBA00004651"/>
    </source>
</evidence>
<evidence type="ECO:0000313" key="10">
    <source>
        <dbReference type="EMBL" id="KLU20474.1"/>
    </source>
</evidence>
<evidence type="ECO:0000256" key="7">
    <source>
        <dbReference type="ARBA" id="ARBA00023136"/>
    </source>
</evidence>
<comment type="caution">
    <text evidence="10">The sequence shown here is derived from an EMBL/GenBank/DDBJ whole genome shotgun (WGS) entry which is preliminary data.</text>
</comment>
<feature type="transmembrane region" description="Helical" evidence="9">
    <location>
        <begin position="66"/>
        <end position="85"/>
    </location>
</feature>
<dbReference type="PANTHER" id="PTHR11795">
    <property type="entry name" value="BRANCHED-CHAIN AMINO ACID TRANSPORT SYSTEM PERMEASE PROTEIN LIVH"/>
    <property type="match status" value="1"/>
</dbReference>
<organism evidence="10 11">
    <name type="scientific">Caballeronia mineralivorans PML1(12)</name>
    <dbReference type="NCBI Taxonomy" id="908627"/>
    <lineage>
        <taxon>Bacteria</taxon>
        <taxon>Pseudomonadati</taxon>
        <taxon>Pseudomonadota</taxon>
        <taxon>Betaproteobacteria</taxon>
        <taxon>Burkholderiales</taxon>
        <taxon>Burkholderiaceae</taxon>
        <taxon>Caballeronia</taxon>
    </lineage>
</organism>
<dbReference type="Proteomes" id="UP000035963">
    <property type="component" value="Unassembled WGS sequence"/>
</dbReference>
<comment type="subcellular location">
    <subcellularLocation>
        <location evidence="1">Cell membrane</location>
        <topology evidence="1">Multi-pass membrane protein</topology>
    </subcellularLocation>
</comment>
<evidence type="ECO:0000256" key="9">
    <source>
        <dbReference type="SAM" id="Phobius"/>
    </source>
</evidence>